<name>A0ABP1GCT7_9CHLO</name>
<dbReference type="Gene3D" id="2.130.10.10">
    <property type="entry name" value="YVTN repeat-like/Quinoprotein amine dehydrogenase"/>
    <property type="match status" value="1"/>
</dbReference>
<gene>
    <name evidence="4" type="primary">g12385</name>
    <name evidence="4" type="ORF">VP750_LOCUS11026</name>
</gene>
<keyword evidence="5" id="KW-1185">Reference proteome</keyword>
<sequence length="152" mass="16646">MQANLTSLCWSTSRPSVYFTARADGIIDAWDIPLHGTRKPSLSYQVAKAHLTSITGHASGRYVASGCMDGSVYVMSIGTTLTDPLPNEKSIILQVLEAETMREKNIEKAQKEAKVRARKEGAKSIYLQDVREATLLDDAQVEEDFAAALSNI</sequence>
<keyword evidence="3" id="KW-0677">Repeat</keyword>
<dbReference type="InterPro" id="IPR050687">
    <property type="entry name" value="Dynein_IC"/>
</dbReference>
<dbReference type="PANTHER" id="PTHR12442">
    <property type="entry name" value="DYNEIN INTERMEDIATE CHAIN"/>
    <property type="match status" value="1"/>
</dbReference>
<dbReference type="SUPFAM" id="SSF50978">
    <property type="entry name" value="WD40 repeat-like"/>
    <property type="match status" value="1"/>
</dbReference>
<evidence type="ECO:0000313" key="4">
    <source>
        <dbReference type="EMBL" id="CAL5229120.1"/>
    </source>
</evidence>
<dbReference type="InterPro" id="IPR015943">
    <property type="entry name" value="WD40/YVTN_repeat-like_dom_sf"/>
</dbReference>
<accession>A0ABP1GCT7</accession>
<reference evidence="4 5" key="1">
    <citation type="submission" date="2024-06" db="EMBL/GenBank/DDBJ databases">
        <authorList>
            <person name="Kraege A."/>
            <person name="Thomma B."/>
        </authorList>
    </citation>
    <scope>NUCLEOTIDE SEQUENCE [LARGE SCALE GENOMIC DNA]</scope>
</reference>
<evidence type="ECO:0000313" key="5">
    <source>
        <dbReference type="Proteomes" id="UP001497392"/>
    </source>
</evidence>
<protein>
    <submittedName>
        <fullName evidence="4">G12385 protein</fullName>
    </submittedName>
</protein>
<organism evidence="4 5">
    <name type="scientific">Coccomyxa viridis</name>
    <dbReference type="NCBI Taxonomy" id="1274662"/>
    <lineage>
        <taxon>Eukaryota</taxon>
        <taxon>Viridiplantae</taxon>
        <taxon>Chlorophyta</taxon>
        <taxon>core chlorophytes</taxon>
        <taxon>Trebouxiophyceae</taxon>
        <taxon>Trebouxiophyceae incertae sedis</taxon>
        <taxon>Coccomyxaceae</taxon>
        <taxon>Coccomyxa</taxon>
    </lineage>
</organism>
<evidence type="ECO:0000256" key="1">
    <source>
        <dbReference type="ARBA" id="ARBA00022490"/>
    </source>
</evidence>
<comment type="caution">
    <text evidence="4">The sequence shown here is derived from an EMBL/GenBank/DDBJ whole genome shotgun (WGS) entry which is preliminary data.</text>
</comment>
<evidence type="ECO:0000256" key="3">
    <source>
        <dbReference type="ARBA" id="ARBA00022737"/>
    </source>
</evidence>
<keyword evidence="2" id="KW-0853">WD repeat</keyword>
<evidence type="ECO:0000256" key="2">
    <source>
        <dbReference type="ARBA" id="ARBA00022574"/>
    </source>
</evidence>
<dbReference type="EMBL" id="CAXHTA020000020">
    <property type="protein sequence ID" value="CAL5229120.1"/>
    <property type="molecule type" value="Genomic_DNA"/>
</dbReference>
<dbReference type="Proteomes" id="UP001497392">
    <property type="component" value="Unassembled WGS sequence"/>
</dbReference>
<keyword evidence="1" id="KW-0963">Cytoplasm</keyword>
<dbReference type="InterPro" id="IPR036322">
    <property type="entry name" value="WD40_repeat_dom_sf"/>
</dbReference>
<proteinExistence type="predicted"/>